<proteinExistence type="predicted"/>
<dbReference type="PANTHER" id="PTHR47481:SF42">
    <property type="entry name" value="RHO GTPASE-ACTIVATING PROTEIN GACK-LIKE"/>
    <property type="match status" value="1"/>
</dbReference>
<dbReference type="OMA" id="LITHENC"/>
<dbReference type="OrthoDB" id="1306077at2759"/>
<dbReference type="PANTHER" id="PTHR47481">
    <property type="match status" value="1"/>
</dbReference>
<dbReference type="Pfam" id="PF14223">
    <property type="entry name" value="Retrotran_gag_2"/>
    <property type="match status" value="1"/>
</dbReference>
<protein>
    <recommendedName>
        <fullName evidence="2">GAG-pre-integrase domain-containing protein</fullName>
    </recommendedName>
</protein>
<dbReference type="RefSeq" id="XP_016452669.1">
    <property type="nucleotide sequence ID" value="XM_016597183.1"/>
</dbReference>
<dbReference type="AlphaFoldDB" id="A0A1S3YKA3"/>
<organism evidence="1">
    <name type="scientific">Nicotiana tabacum</name>
    <name type="common">Common tobacco</name>
    <dbReference type="NCBI Taxonomy" id="4097"/>
    <lineage>
        <taxon>Eukaryota</taxon>
        <taxon>Viridiplantae</taxon>
        <taxon>Streptophyta</taxon>
        <taxon>Embryophyta</taxon>
        <taxon>Tracheophyta</taxon>
        <taxon>Spermatophyta</taxon>
        <taxon>Magnoliopsida</taxon>
        <taxon>eudicotyledons</taxon>
        <taxon>Gunneridae</taxon>
        <taxon>Pentapetalae</taxon>
        <taxon>asterids</taxon>
        <taxon>lamiids</taxon>
        <taxon>Solanales</taxon>
        <taxon>Solanaceae</taxon>
        <taxon>Nicotianoideae</taxon>
        <taxon>Nicotianeae</taxon>
        <taxon>Nicotiana</taxon>
    </lineage>
</organism>
<sequence>MVDYLQKMKTIADNLAVASQPLNEDDLILHILGGLGSDYDALVVSVTFRTEPITLTDLNGLLLSHEYRLEQATVIDQAFTQVNLTTKSSGHNPSRNKHENKRNYSTNQYQSGTYVAQPLTVVDPLWYPDSGTTNHLTNDLNNMNIMGEYSGFEQMHIGMVQELTTRKVLLQGRLEHGLYTLCSARFQSNRGSSQHQALLVSKSSVDLWHSRLGHPSIRVVNK</sequence>
<evidence type="ECO:0000313" key="1">
    <source>
        <dbReference type="RefSeq" id="XP_016452669.1"/>
    </source>
</evidence>
<accession>A0A1S3YKA3</accession>
<evidence type="ECO:0008006" key="2">
    <source>
        <dbReference type="Google" id="ProtNLM"/>
    </source>
</evidence>
<reference evidence="1" key="1">
    <citation type="submission" date="2025-08" db="UniProtKB">
        <authorList>
            <consortium name="RefSeq"/>
        </authorList>
    </citation>
    <scope>IDENTIFICATION</scope>
</reference>
<name>A0A1S3YKA3_TOBAC</name>
<dbReference type="PaxDb" id="4097-A0A1S3YKA3"/>
<gene>
    <name evidence="1" type="primary">LOC107777190</name>
</gene>
<dbReference type="KEGG" id="nta:107777190"/>